<proteinExistence type="predicted"/>
<evidence type="ECO:0000256" key="5">
    <source>
        <dbReference type="ARBA" id="ARBA00023136"/>
    </source>
</evidence>
<dbReference type="InterPro" id="IPR010343">
    <property type="entry name" value="ArAE_1"/>
</dbReference>
<organism evidence="6 7">
    <name type="scientific">Sulfobacillus benefaciens</name>
    <dbReference type="NCBI Taxonomy" id="453960"/>
    <lineage>
        <taxon>Bacteria</taxon>
        <taxon>Bacillati</taxon>
        <taxon>Bacillota</taxon>
        <taxon>Clostridia</taxon>
        <taxon>Eubacteriales</taxon>
        <taxon>Clostridiales Family XVII. Incertae Sedis</taxon>
        <taxon>Sulfobacillus</taxon>
    </lineage>
</organism>
<evidence type="ECO:0000313" key="6">
    <source>
        <dbReference type="EMBL" id="PSR29083.1"/>
    </source>
</evidence>
<keyword evidence="4" id="KW-1133">Transmembrane helix</keyword>
<dbReference type="AlphaFoldDB" id="A0A2T2X3J5"/>
<evidence type="ECO:0000256" key="1">
    <source>
        <dbReference type="ARBA" id="ARBA00004651"/>
    </source>
</evidence>
<gene>
    <name evidence="6" type="ORF">C7B43_08720</name>
</gene>
<evidence type="ECO:0000256" key="2">
    <source>
        <dbReference type="ARBA" id="ARBA00022475"/>
    </source>
</evidence>
<comment type="caution">
    <text evidence="6">The sequence shown here is derived from an EMBL/GenBank/DDBJ whole genome shotgun (WGS) entry which is preliminary data.</text>
</comment>
<dbReference type="Proteomes" id="UP000242699">
    <property type="component" value="Unassembled WGS sequence"/>
</dbReference>
<keyword evidence="3" id="KW-0812">Transmembrane</keyword>
<accession>A0A2T2X3J5</accession>
<evidence type="ECO:0000313" key="7">
    <source>
        <dbReference type="Proteomes" id="UP000242699"/>
    </source>
</evidence>
<keyword evidence="2" id="KW-1003">Cell membrane</keyword>
<sequence>MAGRHFCIDLGWLLHATSMKQHLFSQLRGLFRSGIDAQVLKTGIAAGASWSVAHWLFQTPRPYFAPLAAILSLQVSVADSVSKGIQRVAGVGAGIVVAIVAGHFFRLSAWSVGIVVYVAVFVSSRLKMGPQGIPQAAITALLVLTVGRLAPGYAWLRVVDTMVGVAVAVVVNALIWPPDATPSAETAMIALAQAISEVLLALCRDLLDGLSPSEANNHLRRARQVEQSLDAVHDAIKRAEKSLKWNFLLVKRRKRLTTLRQAGTVLEHALSQVRGIARTLFVSVGRDHYPVQLFLSHRVVRNLAKLLSLMGMSLKIYVRITLGARPDAAYQLERILKQASMIQRLLVEEIGNTPGEWGDLSAILMDVEKMTEDLLVSSHRLVPLVFPNSQV</sequence>
<comment type="subcellular location">
    <subcellularLocation>
        <location evidence="1">Cell membrane</location>
        <topology evidence="1">Multi-pass membrane protein</topology>
    </subcellularLocation>
</comment>
<keyword evidence="5" id="KW-0472">Membrane</keyword>
<reference evidence="6 7" key="1">
    <citation type="journal article" date="2014" name="BMC Genomics">
        <title>Comparison of environmental and isolate Sulfobacillus genomes reveals diverse carbon, sulfur, nitrogen, and hydrogen metabolisms.</title>
        <authorList>
            <person name="Justice N.B."/>
            <person name="Norman A."/>
            <person name="Brown C.T."/>
            <person name="Singh A."/>
            <person name="Thomas B.C."/>
            <person name="Banfield J.F."/>
        </authorList>
    </citation>
    <scope>NUCLEOTIDE SEQUENCE [LARGE SCALE GENOMIC DNA]</scope>
    <source>
        <strain evidence="6">AMDSBA1</strain>
    </source>
</reference>
<evidence type="ECO:0000256" key="3">
    <source>
        <dbReference type="ARBA" id="ARBA00022692"/>
    </source>
</evidence>
<dbReference type="GO" id="GO:0005886">
    <property type="term" value="C:plasma membrane"/>
    <property type="evidence" value="ECO:0007669"/>
    <property type="project" value="UniProtKB-SubCell"/>
</dbReference>
<evidence type="ECO:0000256" key="4">
    <source>
        <dbReference type="ARBA" id="ARBA00022989"/>
    </source>
</evidence>
<protein>
    <submittedName>
        <fullName evidence="6">FUSC family protein</fullName>
    </submittedName>
</protein>
<name>A0A2T2X3J5_9FIRM</name>
<dbReference type="EMBL" id="PXYT01000017">
    <property type="protein sequence ID" value="PSR29083.1"/>
    <property type="molecule type" value="Genomic_DNA"/>
</dbReference>
<dbReference type="Pfam" id="PF06081">
    <property type="entry name" value="ArAE_1"/>
    <property type="match status" value="1"/>
</dbReference>